<organism evidence="1 2">
    <name type="scientific">Molorchus minor</name>
    <dbReference type="NCBI Taxonomy" id="1323400"/>
    <lineage>
        <taxon>Eukaryota</taxon>
        <taxon>Metazoa</taxon>
        <taxon>Ecdysozoa</taxon>
        <taxon>Arthropoda</taxon>
        <taxon>Hexapoda</taxon>
        <taxon>Insecta</taxon>
        <taxon>Pterygota</taxon>
        <taxon>Neoptera</taxon>
        <taxon>Endopterygota</taxon>
        <taxon>Coleoptera</taxon>
        <taxon>Polyphaga</taxon>
        <taxon>Cucujiformia</taxon>
        <taxon>Chrysomeloidea</taxon>
        <taxon>Cerambycidae</taxon>
        <taxon>Lamiinae</taxon>
        <taxon>Monochamini</taxon>
        <taxon>Molorchus</taxon>
    </lineage>
</organism>
<evidence type="ECO:0000313" key="1">
    <source>
        <dbReference type="EMBL" id="KAJ8971714.1"/>
    </source>
</evidence>
<accession>A0ABQ9J2U9</accession>
<keyword evidence="2" id="KW-1185">Reference proteome</keyword>
<evidence type="ECO:0008006" key="3">
    <source>
        <dbReference type="Google" id="ProtNLM"/>
    </source>
</evidence>
<protein>
    <recommendedName>
        <fullName evidence="3">SWIM-type domain-containing protein</fullName>
    </recommendedName>
</protein>
<gene>
    <name evidence="1" type="ORF">NQ317_006016</name>
</gene>
<sequence>MHSLQENIDFKSCQCRLVCSDCRVCIHRYVCSCIENSIKWNMCEHIHLVGRLRKDNEPPCEARTDVKKDYHELPVMLHENNSSNELFLEDTSSSLKEDLFIERKRNIKEKLLHIMKTVDNIETPIELYKFDKSLICFERSLEDVNLSH</sequence>
<proteinExistence type="predicted"/>
<name>A0ABQ9J2U9_9CUCU</name>
<dbReference type="EMBL" id="JAPWTJ010001442">
    <property type="protein sequence ID" value="KAJ8971714.1"/>
    <property type="molecule type" value="Genomic_DNA"/>
</dbReference>
<dbReference type="Proteomes" id="UP001162164">
    <property type="component" value="Unassembled WGS sequence"/>
</dbReference>
<comment type="caution">
    <text evidence="1">The sequence shown here is derived from an EMBL/GenBank/DDBJ whole genome shotgun (WGS) entry which is preliminary data.</text>
</comment>
<reference evidence="1" key="1">
    <citation type="journal article" date="2023" name="Insect Mol. Biol.">
        <title>Genome sequencing provides insights into the evolution of gene families encoding plant cell wall-degrading enzymes in longhorned beetles.</title>
        <authorList>
            <person name="Shin N.R."/>
            <person name="Okamura Y."/>
            <person name="Kirsch R."/>
            <person name="Pauchet Y."/>
        </authorList>
    </citation>
    <scope>NUCLEOTIDE SEQUENCE</scope>
    <source>
        <strain evidence="1">MMC_N1</strain>
    </source>
</reference>
<evidence type="ECO:0000313" key="2">
    <source>
        <dbReference type="Proteomes" id="UP001162164"/>
    </source>
</evidence>